<feature type="non-terminal residue" evidence="2">
    <location>
        <position position="1"/>
    </location>
</feature>
<comment type="caution">
    <text evidence="2">The sequence shown here is derived from an EMBL/GenBank/DDBJ whole genome shotgun (WGS) entry which is preliminary data.</text>
</comment>
<feature type="compositionally biased region" description="Basic and acidic residues" evidence="1">
    <location>
        <begin position="362"/>
        <end position="380"/>
    </location>
</feature>
<gene>
    <name evidence="2" type="ORF">BJ554DRAFT_5759</name>
</gene>
<keyword evidence="3" id="KW-1185">Reference proteome</keyword>
<evidence type="ECO:0000313" key="2">
    <source>
        <dbReference type="EMBL" id="KAG5461969.1"/>
    </source>
</evidence>
<sequence>FGQPDLVLVLDGDNVFQDGLAEGLRVGRPLAAADEEVVPVDEFLESPPRGVAGAGDADGLEDPASPQLVQDHGRVEAPRLLLLVGLDAADVVHVRAVDGVHQGDQGRLEHRAQPVSVLEQHGANAKESRAQRQREHFPHELEIALLQHRQQLVGNRVLVLLDEPLRLVGDLAGVVVDGEGGVGEPRLGEDLAVLRGPELLVELVREAQVRSRRQPRLLVEEREDAQLALDHLDGRRVVAVVYERPLDLLLDVELLLQPGRGYLQLQLLVRVVYAELFERILLKVLEPVNVQHPDERVGLLQAAGEAEAGVDDAHEPVEHVGVHVLRHGVPDGRGGRGLEVGHDPLGARGDLPLDEPLAELGRVDAEEPRGVAERLQRGQEPEDLPLQLHGDPDRRQGALRDLELGRVVDPADVALLALVQVVEVLERAADAQLFLFRRRRPGDQLVEYVIVPLRVQLEDQARALKKVRPDFRTDDGLVLVEGVRVWGWGT</sequence>
<organism evidence="2 3">
    <name type="scientific">Olpidium bornovanus</name>
    <dbReference type="NCBI Taxonomy" id="278681"/>
    <lineage>
        <taxon>Eukaryota</taxon>
        <taxon>Fungi</taxon>
        <taxon>Fungi incertae sedis</taxon>
        <taxon>Olpidiomycota</taxon>
        <taxon>Olpidiomycotina</taxon>
        <taxon>Olpidiomycetes</taxon>
        <taxon>Olpidiales</taxon>
        <taxon>Olpidiaceae</taxon>
        <taxon>Olpidium</taxon>
    </lineage>
</organism>
<proteinExistence type="predicted"/>
<evidence type="ECO:0000256" key="1">
    <source>
        <dbReference type="SAM" id="MobiDB-lite"/>
    </source>
</evidence>
<dbReference type="EMBL" id="JAEFCI010002837">
    <property type="protein sequence ID" value="KAG5461969.1"/>
    <property type="molecule type" value="Genomic_DNA"/>
</dbReference>
<reference evidence="2 3" key="1">
    <citation type="journal article" name="Sci. Rep.">
        <title>Genome-scale phylogenetic analyses confirm Olpidium as the closest living zoosporic fungus to the non-flagellated, terrestrial fungi.</title>
        <authorList>
            <person name="Chang Y."/>
            <person name="Rochon D."/>
            <person name="Sekimoto S."/>
            <person name="Wang Y."/>
            <person name="Chovatia M."/>
            <person name="Sandor L."/>
            <person name="Salamov A."/>
            <person name="Grigoriev I.V."/>
            <person name="Stajich J.E."/>
            <person name="Spatafora J.W."/>
        </authorList>
    </citation>
    <scope>NUCLEOTIDE SEQUENCE [LARGE SCALE GENOMIC DNA]</scope>
    <source>
        <strain evidence="2">S191</strain>
    </source>
</reference>
<dbReference type="OrthoDB" id="10691014at2759"/>
<dbReference type="Proteomes" id="UP000673691">
    <property type="component" value="Unassembled WGS sequence"/>
</dbReference>
<feature type="region of interest" description="Disordered" evidence="1">
    <location>
        <begin position="362"/>
        <end position="392"/>
    </location>
</feature>
<accession>A0A8H7ZYT9</accession>
<name>A0A8H7ZYT9_9FUNG</name>
<protein>
    <submittedName>
        <fullName evidence="2">Uncharacterized protein</fullName>
    </submittedName>
</protein>
<feature type="region of interest" description="Disordered" evidence="1">
    <location>
        <begin position="43"/>
        <end position="66"/>
    </location>
</feature>
<dbReference type="AlphaFoldDB" id="A0A8H7ZYT9"/>
<evidence type="ECO:0000313" key="3">
    <source>
        <dbReference type="Proteomes" id="UP000673691"/>
    </source>
</evidence>